<reference evidence="2" key="1">
    <citation type="journal article" date="2009" name="Nature">
        <title>Genome sequence and analysis of the Irish potato famine pathogen Phytophthora infestans.</title>
        <authorList>
            <consortium name="The Broad Institute Genome Sequencing Platform"/>
            <person name="Haas B.J."/>
            <person name="Kamoun S."/>
            <person name="Zody M.C."/>
            <person name="Jiang R.H."/>
            <person name="Handsaker R.E."/>
            <person name="Cano L.M."/>
            <person name="Grabherr M."/>
            <person name="Kodira C.D."/>
            <person name="Raffaele S."/>
            <person name="Torto-Alalibo T."/>
            <person name="Bozkurt T.O."/>
            <person name="Ah-Fong A.M."/>
            <person name="Alvarado L."/>
            <person name="Anderson V.L."/>
            <person name="Armstrong M.R."/>
            <person name="Avrova A."/>
            <person name="Baxter L."/>
            <person name="Beynon J."/>
            <person name="Boevink P.C."/>
            <person name="Bollmann S.R."/>
            <person name="Bos J.I."/>
            <person name="Bulone V."/>
            <person name="Cai G."/>
            <person name="Cakir C."/>
            <person name="Carrington J.C."/>
            <person name="Chawner M."/>
            <person name="Conti L."/>
            <person name="Costanzo S."/>
            <person name="Ewan R."/>
            <person name="Fahlgren N."/>
            <person name="Fischbach M.A."/>
            <person name="Fugelstad J."/>
            <person name="Gilroy E.M."/>
            <person name="Gnerre S."/>
            <person name="Green P.J."/>
            <person name="Grenville-Briggs L.J."/>
            <person name="Griffith J."/>
            <person name="Grunwald N.J."/>
            <person name="Horn K."/>
            <person name="Horner N.R."/>
            <person name="Hu C.H."/>
            <person name="Huitema E."/>
            <person name="Jeong D.H."/>
            <person name="Jones A.M."/>
            <person name="Jones J.D."/>
            <person name="Jones R.W."/>
            <person name="Karlsson E.K."/>
            <person name="Kunjeti S.G."/>
            <person name="Lamour K."/>
            <person name="Liu Z."/>
            <person name="Ma L."/>
            <person name="Maclean D."/>
            <person name="Chibucos M.C."/>
            <person name="McDonald H."/>
            <person name="McWalters J."/>
            <person name="Meijer H.J."/>
            <person name="Morgan W."/>
            <person name="Morris P.F."/>
            <person name="Munro C.A."/>
            <person name="O'Neill K."/>
            <person name="Ospina-Giraldo M."/>
            <person name="Pinzon A."/>
            <person name="Pritchard L."/>
            <person name="Ramsahoye B."/>
            <person name="Ren Q."/>
            <person name="Restrepo S."/>
            <person name="Roy S."/>
            <person name="Sadanandom A."/>
            <person name="Savidor A."/>
            <person name="Schornack S."/>
            <person name="Schwartz D.C."/>
            <person name="Schumann U.D."/>
            <person name="Schwessinger B."/>
            <person name="Seyer L."/>
            <person name="Sharpe T."/>
            <person name="Silvar C."/>
            <person name="Song J."/>
            <person name="Studholme D.J."/>
            <person name="Sykes S."/>
            <person name="Thines M."/>
            <person name="van de Vondervoort P.J."/>
            <person name="Phuntumart V."/>
            <person name="Wawra S."/>
            <person name="Weide R."/>
            <person name="Win J."/>
            <person name="Young C."/>
            <person name="Zhou S."/>
            <person name="Fry W."/>
            <person name="Meyers B.C."/>
            <person name="van West P."/>
            <person name="Ristaino J."/>
            <person name="Govers F."/>
            <person name="Birch P.R."/>
            <person name="Whisson S.C."/>
            <person name="Judelson H.S."/>
            <person name="Nusbaum C."/>
        </authorList>
    </citation>
    <scope>NUCLEOTIDE SEQUENCE [LARGE SCALE GENOMIC DNA]</scope>
    <source>
        <strain evidence="2">T30-4</strain>
    </source>
</reference>
<name>D0P0H4_PHYIT</name>
<dbReference type="GeneID" id="9467071"/>
<evidence type="ECO:0000313" key="1">
    <source>
        <dbReference type="EMBL" id="EEY52936.1"/>
    </source>
</evidence>
<gene>
    <name evidence="1" type="ORF">PITG_19642</name>
</gene>
<dbReference type="eggNOG" id="ENOG502SK27">
    <property type="taxonomic scope" value="Eukaryota"/>
</dbReference>
<proteinExistence type="predicted"/>
<keyword evidence="2" id="KW-1185">Reference proteome</keyword>
<organism evidence="1 2">
    <name type="scientific">Phytophthora infestans (strain T30-4)</name>
    <name type="common">Potato late blight agent</name>
    <dbReference type="NCBI Taxonomy" id="403677"/>
    <lineage>
        <taxon>Eukaryota</taxon>
        <taxon>Sar</taxon>
        <taxon>Stramenopiles</taxon>
        <taxon>Oomycota</taxon>
        <taxon>Peronosporomycetes</taxon>
        <taxon>Peronosporales</taxon>
        <taxon>Peronosporaceae</taxon>
        <taxon>Phytophthora</taxon>
    </lineage>
</organism>
<dbReference type="VEuPathDB" id="FungiDB:PITG_19642"/>
<dbReference type="OrthoDB" id="127393at2759"/>
<dbReference type="EMBL" id="DS028219">
    <property type="protein sequence ID" value="EEY52936.1"/>
    <property type="molecule type" value="Genomic_DNA"/>
</dbReference>
<dbReference type="KEGG" id="pif:PITG_19642"/>
<dbReference type="InParanoid" id="D0P0H4"/>
<evidence type="ECO:0000313" key="2">
    <source>
        <dbReference type="Proteomes" id="UP000006643"/>
    </source>
</evidence>
<dbReference type="OMA" id="WFEAEEN"/>
<protein>
    <submittedName>
        <fullName evidence="1">Uncharacterized protein</fullName>
    </submittedName>
</protein>
<accession>D0P0H4</accession>
<dbReference type="AlphaFoldDB" id="D0P0H4"/>
<dbReference type="HOGENOM" id="CLU_838019_0_0_1"/>
<dbReference type="Proteomes" id="UP000006643">
    <property type="component" value="Unassembled WGS sequence"/>
</dbReference>
<dbReference type="RefSeq" id="XP_002896203.1">
    <property type="nucleotide sequence ID" value="XM_002896157.1"/>
</dbReference>
<sequence>MMKVEVDMRILLYWMPAPKEVDPVSMELTTDESRNATISGEVLDALIATVFVDPAYRRDALLFTSSTPLNFTVHLDKSDGYQLVPANPYFSGFATLTLRAVLQDANIPVGDTSASRRHFDALPNVTVVVTVELFIAPVATAPVVNATAVRSTAPLGTAIVLSIGAISLRDVDGSEELSVELATEMDLDAVATALSRVVYALPIPTSTDGIMDADVMLIAADNLFTGRFSVSLTATSRELYFTNTSNASSASSLFSAEVGWMAEPTVYYTKPLAFWLRGQKDTPVSIALSNIRGRLQAETPSSDTNKLVYGPCRLAWDTDRVQAVLSSTHQRT</sequence>